<dbReference type="GO" id="GO:0009007">
    <property type="term" value="F:site-specific DNA-methyltransferase (adenine-specific) activity"/>
    <property type="evidence" value="ECO:0007669"/>
    <property type="project" value="UniProtKB-EC"/>
</dbReference>
<sequence>MPQLTWIGKDKVKNHHHDVPFHLLEKQYDFKANSDKPENSKNNMLIQGDNLLALKSLLPKYEGKINCIYIDPPYNTGNEKWVYNDNVNDPRIKKWLGEVVGKEGEDLSRHDKWLCMMYPRLKLLHRLLADDGVIIIHIDENEYTNLHSILIEIFGKTNDLGTIIWDKRNPKGDSQKISYQHESIVLFGKNQFHTTHKLKRLKKNAPAMLKKAKMLFKKIGKKQYPENLKKVVKEYNLSTEILEQNKLIADLEWVNQEYQDWLKKQDFSNGEKAYKFIDENGDIFQTVSMAWPNKEKAPDEYFIPLIHPVTKKECPIPEKGWRYPLVTMEKMLKNNEIIFGADEVTQPRSKYLLKENLYENTPSILAFGGSDDKFQKEIGIHFENPKPNEFSTELLSSFLKPNSIVLDSFMGSGTTAHAVLNLNAKDGGNRQFIGIEMMDYAENITAERIRRVINGYGSKAETQKGTGGGFSFYTIGETLFDSDGNLNNQADLISIREYIAHSEKLETVFDNHTSGYFLGLNYQTAYIFYYESDQITTLSLDFLRSLNADFMAEKPQDFVIYADKCTLTDEQLAQFKIRFKRIPRDISKL</sequence>
<evidence type="ECO:0000256" key="6">
    <source>
        <dbReference type="ARBA" id="ARBA00047942"/>
    </source>
</evidence>
<dbReference type="RefSeq" id="WP_005714453.1">
    <property type="nucleotide sequence ID" value="NZ_CP009237.1"/>
</dbReference>
<dbReference type="GO" id="GO:0003677">
    <property type="term" value="F:DNA binding"/>
    <property type="evidence" value="ECO:0007669"/>
    <property type="project" value="InterPro"/>
</dbReference>
<dbReference type="Proteomes" id="UP000509790">
    <property type="component" value="Chromosome"/>
</dbReference>
<comment type="catalytic activity">
    <reaction evidence="6">
        <text>a 2'-deoxyadenosine in DNA + S-adenosyl-L-methionine = an N(6)-methyl-2'-deoxyadenosine in DNA + S-adenosyl-L-homocysteine + H(+)</text>
        <dbReference type="Rhea" id="RHEA:15197"/>
        <dbReference type="Rhea" id="RHEA-COMP:12418"/>
        <dbReference type="Rhea" id="RHEA-COMP:12419"/>
        <dbReference type="ChEBI" id="CHEBI:15378"/>
        <dbReference type="ChEBI" id="CHEBI:57856"/>
        <dbReference type="ChEBI" id="CHEBI:59789"/>
        <dbReference type="ChEBI" id="CHEBI:90615"/>
        <dbReference type="ChEBI" id="CHEBI:90616"/>
        <dbReference type="EC" id="2.1.1.72"/>
    </reaction>
</comment>
<dbReference type="InterPro" id="IPR001091">
    <property type="entry name" value="RM_Methyltransferase"/>
</dbReference>
<dbReference type="PIRSF" id="PIRSF015855">
    <property type="entry name" value="TypeIII_Mtase_mKpnI"/>
    <property type="match status" value="1"/>
</dbReference>
<reference evidence="7 8" key="1">
    <citation type="submission" date="2019-06" db="EMBL/GenBank/DDBJ databases">
        <title>Complete genome sequence of Haemophilus parasuis HPS412.</title>
        <authorList>
            <person name="Yang S."/>
            <person name="Huang C."/>
        </authorList>
    </citation>
    <scope>NUCLEOTIDE SEQUENCE [LARGE SCALE GENOMIC DNA]</scope>
    <source>
        <strain evidence="7 8">HPS412</strain>
    </source>
</reference>
<evidence type="ECO:0000313" key="7">
    <source>
        <dbReference type="EMBL" id="QKY71922.1"/>
    </source>
</evidence>
<evidence type="ECO:0000256" key="1">
    <source>
        <dbReference type="ARBA" id="ARBA00006594"/>
    </source>
</evidence>
<keyword evidence="4 7" id="KW-0808">Transferase</keyword>
<dbReference type="PROSITE" id="PS00092">
    <property type="entry name" value="N6_MTASE"/>
    <property type="match status" value="1"/>
</dbReference>
<protein>
    <recommendedName>
        <fullName evidence="2">site-specific DNA-methyltransferase (adenine-specific)</fullName>
        <ecNumber evidence="2">2.1.1.72</ecNumber>
    </recommendedName>
</protein>
<evidence type="ECO:0000256" key="2">
    <source>
        <dbReference type="ARBA" id="ARBA00011900"/>
    </source>
</evidence>
<dbReference type="REBASE" id="404386">
    <property type="entry name" value="M.Gpa412ORF630P"/>
</dbReference>
<keyword evidence="5" id="KW-0949">S-adenosyl-L-methionine</keyword>
<dbReference type="InterPro" id="IPR002941">
    <property type="entry name" value="DNA_methylase_N4/N6"/>
</dbReference>
<dbReference type="EC" id="2.1.1.72" evidence="2"/>
<dbReference type="EMBL" id="CP041334">
    <property type="protein sequence ID" value="QKY71922.1"/>
    <property type="molecule type" value="Genomic_DNA"/>
</dbReference>
<dbReference type="KEGG" id="hpak:JT17_06275"/>
<dbReference type="AlphaFoldDB" id="A0A6I5WP17"/>
<dbReference type="PRINTS" id="PR00508">
    <property type="entry name" value="S21N4MTFRASE"/>
</dbReference>
<dbReference type="InterPro" id="IPR002052">
    <property type="entry name" value="DNA_methylase_N6_adenine_CS"/>
</dbReference>
<evidence type="ECO:0000256" key="5">
    <source>
        <dbReference type="ARBA" id="ARBA00022691"/>
    </source>
</evidence>
<dbReference type="SUPFAM" id="SSF53335">
    <property type="entry name" value="S-adenosyl-L-methionine-dependent methyltransferases"/>
    <property type="match status" value="1"/>
</dbReference>
<evidence type="ECO:0000256" key="3">
    <source>
        <dbReference type="ARBA" id="ARBA00022603"/>
    </source>
</evidence>
<proteinExistence type="inferred from homology"/>
<name>A0A6I5WP17_GLAPU</name>
<dbReference type="GO" id="GO:0008170">
    <property type="term" value="F:N-methyltransferase activity"/>
    <property type="evidence" value="ECO:0007669"/>
    <property type="project" value="InterPro"/>
</dbReference>
<dbReference type="REBASE" id="337745">
    <property type="entry name" value="M.Gpa912ORF11160P"/>
</dbReference>
<evidence type="ECO:0000313" key="8">
    <source>
        <dbReference type="Proteomes" id="UP000509790"/>
    </source>
</evidence>
<dbReference type="InterPro" id="IPR002295">
    <property type="entry name" value="N4/N6-MTase_EcoPI_Mod-like"/>
</dbReference>
<evidence type="ECO:0000256" key="4">
    <source>
        <dbReference type="ARBA" id="ARBA00022679"/>
    </source>
</evidence>
<dbReference type="GO" id="GO:0032259">
    <property type="term" value="P:methylation"/>
    <property type="evidence" value="ECO:0007669"/>
    <property type="project" value="UniProtKB-KW"/>
</dbReference>
<dbReference type="Pfam" id="PF01555">
    <property type="entry name" value="N6_N4_Mtase"/>
    <property type="match status" value="1"/>
</dbReference>
<gene>
    <name evidence="7" type="ORF">FLK62_00630</name>
</gene>
<keyword evidence="3 7" id="KW-0489">Methyltransferase</keyword>
<comment type="similarity">
    <text evidence="1">Belongs to the N(4)/N(6)-methyltransferase family.</text>
</comment>
<dbReference type="Gene3D" id="3.40.50.150">
    <property type="entry name" value="Vaccinia Virus protein VP39"/>
    <property type="match status" value="1"/>
</dbReference>
<organism evidence="7 8">
    <name type="scientific">Glaesserella parasuis</name>
    <name type="common">Haemophilus parasuis</name>
    <dbReference type="NCBI Taxonomy" id="738"/>
    <lineage>
        <taxon>Bacteria</taxon>
        <taxon>Pseudomonadati</taxon>
        <taxon>Pseudomonadota</taxon>
        <taxon>Gammaproteobacteria</taxon>
        <taxon>Pasteurellales</taxon>
        <taxon>Pasteurellaceae</taxon>
        <taxon>Glaesserella</taxon>
    </lineage>
</organism>
<accession>A0A6I5WP17</accession>
<dbReference type="InterPro" id="IPR029063">
    <property type="entry name" value="SAM-dependent_MTases_sf"/>
</dbReference>